<proteinExistence type="inferred from homology"/>
<dbReference type="InterPro" id="IPR050950">
    <property type="entry name" value="HTH-type_LysR_regulators"/>
</dbReference>
<dbReference type="SUPFAM" id="SSF53850">
    <property type="entry name" value="Periplasmic binding protein-like II"/>
    <property type="match status" value="1"/>
</dbReference>
<dbReference type="Gene3D" id="3.40.190.10">
    <property type="entry name" value="Periplasmic binding protein-like II"/>
    <property type="match status" value="2"/>
</dbReference>
<keyword evidence="3" id="KW-0238">DNA-binding</keyword>
<dbReference type="InterPro" id="IPR036388">
    <property type="entry name" value="WH-like_DNA-bd_sf"/>
</dbReference>
<organism evidence="6 7">
    <name type="scientific">Cereibacter changlensis</name>
    <dbReference type="NCBI Taxonomy" id="402884"/>
    <lineage>
        <taxon>Bacteria</taxon>
        <taxon>Pseudomonadati</taxon>
        <taxon>Pseudomonadota</taxon>
        <taxon>Alphaproteobacteria</taxon>
        <taxon>Rhodobacterales</taxon>
        <taxon>Paracoccaceae</taxon>
        <taxon>Cereibacter</taxon>
    </lineage>
</organism>
<comment type="similarity">
    <text evidence="1">Belongs to the LysR transcriptional regulatory family.</text>
</comment>
<evidence type="ECO:0000256" key="3">
    <source>
        <dbReference type="ARBA" id="ARBA00023125"/>
    </source>
</evidence>
<dbReference type="AlphaFoldDB" id="A0A4U0YVK9"/>
<feature type="domain" description="HTH lysR-type" evidence="5">
    <location>
        <begin position="19"/>
        <end position="76"/>
    </location>
</feature>
<dbReference type="InterPro" id="IPR005119">
    <property type="entry name" value="LysR_subst-bd"/>
</dbReference>
<gene>
    <name evidence="6" type="ORF">FAZ78_14900</name>
</gene>
<accession>A0A4U0YVK9</accession>
<evidence type="ECO:0000313" key="6">
    <source>
        <dbReference type="EMBL" id="TKA95805.1"/>
    </source>
</evidence>
<keyword evidence="2" id="KW-0805">Transcription regulation</keyword>
<evidence type="ECO:0000256" key="1">
    <source>
        <dbReference type="ARBA" id="ARBA00009437"/>
    </source>
</evidence>
<dbReference type="GO" id="GO:0003677">
    <property type="term" value="F:DNA binding"/>
    <property type="evidence" value="ECO:0007669"/>
    <property type="project" value="UniProtKB-KW"/>
</dbReference>
<protein>
    <submittedName>
        <fullName evidence="6">LysR family transcriptional regulator</fullName>
    </submittedName>
</protein>
<evidence type="ECO:0000313" key="7">
    <source>
        <dbReference type="Proteomes" id="UP000306340"/>
    </source>
</evidence>
<dbReference type="EMBL" id="SWAU01000147">
    <property type="protein sequence ID" value="TKA95805.1"/>
    <property type="molecule type" value="Genomic_DNA"/>
</dbReference>
<comment type="caution">
    <text evidence="6">The sequence shown here is derived from an EMBL/GenBank/DDBJ whole genome shotgun (WGS) entry which is preliminary data.</text>
</comment>
<reference evidence="6 7" key="1">
    <citation type="submission" date="2019-04" db="EMBL/GenBank/DDBJ databases">
        <title>Crypto-aerobic microbial life in anoxic (sulfidic) marine sediments.</title>
        <authorList>
            <person name="Bhattacharya S."/>
            <person name="Roy C."/>
            <person name="Mondal N."/>
            <person name="Sarkar J."/>
            <person name="Mandal S."/>
            <person name="Rameez M.J."/>
            <person name="Ghosh W."/>
        </authorList>
    </citation>
    <scope>NUCLEOTIDE SEQUENCE [LARGE SCALE GENOMIC DNA]</scope>
    <source>
        <strain evidence="6 7">SBBC</strain>
    </source>
</reference>
<keyword evidence="4" id="KW-0804">Transcription</keyword>
<name>A0A4U0YVK9_9RHOB</name>
<dbReference type="Gene3D" id="1.10.10.10">
    <property type="entry name" value="Winged helix-like DNA-binding domain superfamily/Winged helix DNA-binding domain"/>
    <property type="match status" value="1"/>
</dbReference>
<dbReference type="GO" id="GO:0003700">
    <property type="term" value="F:DNA-binding transcription factor activity"/>
    <property type="evidence" value="ECO:0007669"/>
    <property type="project" value="InterPro"/>
</dbReference>
<dbReference type="GO" id="GO:0005829">
    <property type="term" value="C:cytosol"/>
    <property type="evidence" value="ECO:0007669"/>
    <property type="project" value="TreeGrafter"/>
</dbReference>
<dbReference type="InterPro" id="IPR036390">
    <property type="entry name" value="WH_DNA-bd_sf"/>
</dbReference>
<dbReference type="Pfam" id="PF00126">
    <property type="entry name" value="HTH_1"/>
    <property type="match status" value="1"/>
</dbReference>
<dbReference type="Proteomes" id="UP000306340">
    <property type="component" value="Unassembled WGS sequence"/>
</dbReference>
<evidence type="ECO:0000259" key="5">
    <source>
        <dbReference type="PROSITE" id="PS50931"/>
    </source>
</evidence>
<dbReference type="PROSITE" id="PS50931">
    <property type="entry name" value="HTH_LYSR"/>
    <property type="match status" value="1"/>
</dbReference>
<dbReference type="InterPro" id="IPR000847">
    <property type="entry name" value="LysR_HTH_N"/>
</dbReference>
<dbReference type="PANTHER" id="PTHR30419">
    <property type="entry name" value="HTH-TYPE TRANSCRIPTIONAL REGULATOR YBHD"/>
    <property type="match status" value="1"/>
</dbReference>
<sequence>MISAHPHTENGMSALAARLHLKHLRLIAAIAEDGQLSVAAARLGMTQPAASRTLAEAEDRVGAPLFERHPKGMLMTDIGESLARRARNIVDELNDASAEVDRLRSGLGGVVRIGAVTGAAVGYVAPAIRHLRRTAPEVELHVEVSTSDTLMAGLLSLRHDMILARVPLGVAPGALSLRRARGEQVSIVANIAHPGFARPPGLADLAGNDWVIQGPGSPIRRAMEEAFLTCGAPLPRNVINTSSLLMVLALLQSPEAVTPVSQEVAALLTAGHACLAVLPLQDRITVEPYSLITLRDRRLSPAAARCHDLLSDLVAAG</sequence>
<dbReference type="Pfam" id="PF03466">
    <property type="entry name" value="LysR_substrate"/>
    <property type="match status" value="1"/>
</dbReference>
<evidence type="ECO:0000256" key="2">
    <source>
        <dbReference type="ARBA" id="ARBA00023015"/>
    </source>
</evidence>
<dbReference type="SUPFAM" id="SSF46785">
    <property type="entry name" value="Winged helix' DNA-binding domain"/>
    <property type="match status" value="1"/>
</dbReference>
<dbReference type="PANTHER" id="PTHR30419:SF8">
    <property type="entry name" value="NITROGEN ASSIMILATION TRANSCRIPTIONAL ACTIVATOR-RELATED"/>
    <property type="match status" value="1"/>
</dbReference>
<evidence type="ECO:0000256" key="4">
    <source>
        <dbReference type="ARBA" id="ARBA00023163"/>
    </source>
</evidence>